<reference evidence="2 3" key="1">
    <citation type="journal article" date="2019" name="Commun. Biol.">
        <title>The bagworm genome reveals a unique fibroin gene that provides high tensile strength.</title>
        <authorList>
            <person name="Kono N."/>
            <person name="Nakamura H."/>
            <person name="Ohtoshi R."/>
            <person name="Tomita M."/>
            <person name="Numata K."/>
            <person name="Arakawa K."/>
        </authorList>
    </citation>
    <scope>NUCLEOTIDE SEQUENCE [LARGE SCALE GENOMIC DNA]</scope>
</reference>
<keyword evidence="1" id="KW-0472">Membrane</keyword>
<comment type="caution">
    <text evidence="2">The sequence shown here is derived from an EMBL/GenBank/DDBJ whole genome shotgun (WGS) entry which is preliminary data.</text>
</comment>
<name>A0A4C1ZCG9_EUMVA</name>
<organism evidence="2 3">
    <name type="scientific">Eumeta variegata</name>
    <name type="common">Bagworm moth</name>
    <name type="synonym">Eumeta japonica</name>
    <dbReference type="NCBI Taxonomy" id="151549"/>
    <lineage>
        <taxon>Eukaryota</taxon>
        <taxon>Metazoa</taxon>
        <taxon>Ecdysozoa</taxon>
        <taxon>Arthropoda</taxon>
        <taxon>Hexapoda</taxon>
        <taxon>Insecta</taxon>
        <taxon>Pterygota</taxon>
        <taxon>Neoptera</taxon>
        <taxon>Endopterygota</taxon>
        <taxon>Lepidoptera</taxon>
        <taxon>Glossata</taxon>
        <taxon>Ditrysia</taxon>
        <taxon>Tineoidea</taxon>
        <taxon>Psychidae</taxon>
        <taxon>Oiketicinae</taxon>
        <taxon>Eumeta</taxon>
    </lineage>
</organism>
<protein>
    <submittedName>
        <fullName evidence="2">Uncharacterized protein</fullName>
    </submittedName>
</protein>
<accession>A0A4C1ZCG9</accession>
<keyword evidence="3" id="KW-1185">Reference proteome</keyword>
<feature type="transmembrane region" description="Helical" evidence="1">
    <location>
        <begin position="6"/>
        <end position="23"/>
    </location>
</feature>
<dbReference type="Proteomes" id="UP000299102">
    <property type="component" value="Unassembled WGS sequence"/>
</dbReference>
<dbReference type="EMBL" id="BGZK01001697">
    <property type="protein sequence ID" value="GBP84784.1"/>
    <property type="molecule type" value="Genomic_DNA"/>
</dbReference>
<evidence type="ECO:0000313" key="2">
    <source>
        <dbReference type="EMBL" id="GBP84784.1"/>
    </source>
</evidence>
<proteinExistence type="predicted"/>
<dbReference type="AlphaFoldDB" id="A0A4C1ZCG9"/>
<gene>
    <name evidence="2" type="ORF">EVAR_66539_1</name>
</gene>
<evidence type="ECO:0000256" key="1">
    <source>
        <dbReference type="SAM" id="Phobius"/>
    </source>
</evidence>
<keyword evidence="1" id="KW-0812">Transmembrane</keyword>
<keyword evidence="1" id="KW-1133">Transmembrane helix</keyword>
<evidence type="ECO:0000313" key="3">
    <source>
        <dbReference type="Proteomes" id="UP000299102"/>
    </source>
</evidence>
<sequence length="136" mass="14753">MTLSVVISIAIPLSFLTPFLLSMPKRYTLDSDHGPTFDSEPSLVLRRFQCWPLNIQALRHCGAKVVQSYGGRSANVGASKNSDDPLPLPSPTSPIFAPIDILFPLRILVTLPVLRVPMGGGEQLLSNGSSTRLLLE</sequence>